<name>W2TNI0_NECAM</name>
<dbReference type="EMBL" id="KI658142">
    <property type="protein sequence ID" value="ETN83660.1"/>
    <property type="molecule type" value="Genomic_DNA"/>
</dbReference>
<protein>
    <submittedName>
        <fullName evidence="1">Uncharacterized protein</fullName>
    </submittedName>
</protein>
<evidence type="ECO:0000313" key="2">
    <source>
        <dbReference type="Proteomes" id="UP000053676"/>
    </source>
</evidence>
<accession>W2TNI0</accession>
<dbReference type="KEGG" id="nai:NECAME_17390"/>
<dbReference type="STRING" id="51031.W2TNI0"/>
<reference evidence="2" key="1">
    <citation type="journal article" date="2014" name="Nat. Genet.">
        <title>Genome of the human hookworm Necator americanus.</title>
        <authorList>
            <person name="Tang Y.T."/>
            <person name="Gao X."/>
            <person name="Rosa B.A."/>
            <person name="Abubucker S."/>
            <person name="Hallsworth-Pepin K."/>
            <person name="Martin J."/>
            <person name="Tyagi R."/>
            <person name="Heizer E."/>
            <person name="Zhang X."/>
            <person name="Bhonagiri-Palsikar V."/>
            <person name="Minx P."/>
            <person name="Warren W.C."/>
            <person name="Wang Q."/>
            <person name="Zhan B."/>
            <person name="Hotez P.J."/>
            <person name="Sternberg P.W."/>
            <person name="Dougall A."/>
            <person name="Gaze S.T."/>
            <person name="Mulvenna J."/>
            <person name="Sotillo J."/>
            <person name="Ranganathan S."/>
            <person name="Rabelo E.M."/>
            <person name="Wilson R.K."/>
            <person name="Felgner P.L."/>
            <person name="Bethony J."/>
            <person name="Hawdon J.M."/>
            <person name="Gasser R.B."/>
            <person name="Loukas A."/>
            <person name="Mitreva M."/>
        </authorList>
    </citation>
    <scope>NUCLEOTIDE SEQUENCE [LARGE SCALE GENOMIC DNA]</scope>
</reference>
<sequence length="64" mass="7347">MEKEVEEEEVFEIDDFTVITEFERFVVAIEALVQEWGLIGARPRKKYPKASRILKVITGSSAFA</sequence>
<dbReference type="OrthoDB" id="17346at2759"/>
<evidence type="ECO:0000313" key="1">
    <source>
        <dbReference type="EMBL" id="ETN83660.1"/>
    </source>
</evidence>
<dbReference type="Proteomes" id="UP000053676">
    <property type="component" value="Unassembled WGS sequence"/>
</dbReference>
<organism evidence="1 2">
    <name type="scientific">Necator americanus</name>
    <name type="common">Human hookworm</name>
    <dbReference type="NCBI Taxonomy" id="51031"/>
    <lineage>
        <taxon>Eukaryota</taxon>
        <taxon>Metazoa</taxon>
        <taxon>Ecdysozoa</taxon>
        <taxon>Nematoda</taxon>
        <taxon>Chromadorea</taxon>
        <taxon>Rhabditida</taxon>
        <taxon>Rhabditina</taxon>
        <taxon>Rhabditomorpha</taxon>
        <taxon>Strongyloidea</taxon>
        <taxon>Ancylostomatidae</taxon>
        <taxon>Bunostominae</taxon>
        <taxon>Necator</taxon>
    </lineage>
</organism>
<gene>
    <name evidence="1" type="ORF">NECAME_17390</name>
</gene>
<keyword evidence="2" id="KW-1185">Reference proteome</keyword>
<proteinExistence type="predicted"/>
<dbReference type="AlphaFoldDB" id="W2TNI0"/>